<reference evidence="3" key="1">
    <citation type="submission" date="2019-01" db="EMBL/GenBank/DDBJ databases">
        <title>Cytophagaceae bacterium strain CAR-16.</title>
        <authorList>
            <person name="Chen W.-M."/>
        </authorList>
    </citation>
    <scope>NUCLEOTIDE SEQUENCE [LARGE SCALE GENOMIC DNA]</scope>
    <source>
        <strain evidence="3">WWJ-16</strain>
    </source>
</reference>
<dbReference type="AlphaFoldDB" id="A0A4Q1K6M9"/>
<evidence type="ECO:0000313" key="2">
    <source>
        <dbReference type="EMBL" id="RXR21612.1"/>
    </source>
</evidence>
<dbReference type="SUPFAM" id="SSF48452">
    <property type="entry name" value="TPR-like"/>
    <property type="match status" value="1"/>
</dbReference>
<gene>
    <name evidence="2" type="primary">yaiO</name>
    <name evidence="2" type="ORF">EQG61_11410</name>
</gene>
<dbReference type="InterPro" id="IPR011990">
    <property type="entry name" value="TPR-like_helical_dom_sf"/>
</dbReference>
<dbReference type="RefSeq" id="WP_129462072.1">
    <property type="nucleotide sequence ID" value="NZ_SBKN01000007.1"/>
</dbReference>
<feature type="domain" description="YaiO beta-barrel" evidence="1">
    <location>
        <begin position="177"/>
        <end position="352"/>
    </location>
</feature>
<evidence type="ECO:0000313" key="3">
    <source>
        <dbReference type="Proteomes" id="UP000289857"/>
    </source>
</evidence>
<keyword evidence="3" id="KW-1185">Reference proteome</keyword>
<dbReference type="Pfam" id="PF19413">
    <property type="entry name" value="YaiO"/>
    <property type="match status" value="1"/>
</dbReference>
<name>A0A4Q1K6M9_9FLAO</name>
<protein>
    <submittedName>
        <fullName evidence="2">YaiO family outer membrane beta-barrel protein</fullName>
    </submittedName>
</protein>
<sequence length="414" mass="48024">MKKYITLVFISCAIGVAAQKKINVDSLLTATNQTINVEKNYTKALEMARLGKKLSPNYLDYHIALGRIHRFLNQKDSAAYYFNYVAEKNPRYKEAFLYKTQLCLEQKDTACAGATIRKGLQLHPKDKELEKLNVRYLELQGDDAKTLAYLEQLSKQYPDDERLKSQVLAFKLVSKSDRLSVAYNYTGFNRAGVGPWNYSSVSYIRQRPGFSLIGRYSYANRVSYGQTKSSGSLYELDAYVRMLPFSYSYFNVGTGNENFFPKLRLSYSGYINWKGGWESELGMRYNKSTNNESYSGILGMSKYIGNGFLNLRTFFRWNQKPYPSFNLSYRYYGDNRFNFWGANLGYGTSPDEREVLPQFAQRATLKSYKAGLSYSKVFFKQWIVSANTSFNRQEYFKNKFQNEYNLSVQVQYQL</sequence>
<dbReference type="OrthoDB" id="742239at2"/>
<dbReference type="EMBL" id="SBKN01000007">
    <property type="protein sequence ID" value="RXR21612.1"/>
    <property type="molecule type" value="Genomic_DNA"/>
</dbReference>
<dbReference type="NCBIfam" id="TIGR04390">
    <property type="entry name" value="OMP_YaiO_dom"/>
    <property type="match status" value="1"/>
</dbReference>
<dbReference type="InterPro" id="IPR030887">
    <property type="entry name" value="Beta-barrel_YaiO"/>
</dbReference>
<organism evidence="2 3">
    <name type="scientific">Flavobacterium stagni</name>
    <dbReference type="NCBI Taxonomy" id="2506421"/>
    <lineage>
        <taxon>Bacteria</taxon>
        <taxon>Pseudomonadati</taxon>
        <taxon>Bacteroidota</taxon>
        <taxon>Flavobacteriia</taxon>
        <taxon>Flavobacteriales</taxon>
        <taxon>Flavobacteriaceae</taxon>
        <taxon>Flavobacterium</taxon>
    </lineage>
</organism>
<accession>A0A4Q1K6M9</accession>
<dbReference type="Proteomes" id="UP000289857">
    <property type="component" value="Unassembled WGS sequence"/>
</dbReference>
<evidence type="ECO:0000259" key="1">
    <source>
        <dbReference type="Pfam" id="PF19413"/>
    </source>
</evidence>
<comment type="caution">
    <text evidence="2">The sequence shown here is derived from an EMBL/GenBank/DDBJ whole genome shotgun (WGS) entry which is preliminary data.</text>
</comment>
<proteinExistence type="predicted"/>
<dbReference type="Gene3D" id="1.25.40.10">
    <property type="entry name" value="Tetratricopeptide repeat domain"/>
    <property type="match status" value="1"/>
</dbReference>